<dbReference type="SUPFAM" id="SSF49899">
    <property type="entry name" value="Concanavalin A-like lectins/glucanases"/>
    <property type="match status" value="1"/>
</dbReference>
<gene>
    <name evidence="1" type="ORF">CYMTET_56988</name>
</gene>
<organism evidence="1 2">
    <name type="scientific">Cymbomonas tetramitiformis</name>
    <dbReference type="NCBI Taxonomy" id="36881"/>
    <lineage>
        <taxon>Eukaryota</taxon>
        <taxon>Viridiplantae</taxon>
        <taxon>Chlorophyta</taxon>
        <taxon>Pyramimonadophyceae</taxon>
        <taxon>Pyramimonadales</taxon>
        <taxon>Pyramimonadaceae</taxon>
        <taxon>Cymbomonas</taxon>
    </lineage>
</organism>
<dbReference type="Gene3D" id="2.60.120.200">
    <property type="match status" value="1"/>
</dbReference>
<name>A0AAE0BA81_9CHLO</name>
<dbReference type="InterPro" id="IPR013320">
    <property type="entry name" value="ConA-like_dom_sf"/>
</dbReference>
<accession>A0AAE0BA81</accession>
<sequence>MEVLVNVFADVSAKKVVGGLSGYWSKLLDLRASTLVAEDGEAPLQWVDSVNGAEFANSEKGATFVNGATPIQSYLEFTGAEFFTSPESQSFGENHSALSICAVVSESDGGSAMGTIVGMNPGVDHSGASFGASGGYATTNSHYVCGKKVNEVTLQAGAPTHICWTTPLWAHQSSNTIIYINGVEAPSSVWASCESGAPQGPLHIGHWDTSNPMMGWRGRIYSVQAYADFFSADQAAAHFAQEWVQAIVQPSSQQVVGQLQWSLESDSFSCTGASDRKARRRAALQLQEPGSGEYPFDIPFGVFDSELPCVAELCGFSYGRWELGGVIIFSDGTSTSHASGAVSAAPPRASELPLLPAQERRATPRVLASWWWLVAGGWWRR</sequence>
<dbReference type="Proteomes" id="UP001190700">
    <property type="component" value="Unassembled WGS sequence"/>
</dbReference>
<keyword evidence="2" id="KW-1185">Reference proteome</keyword>
<reference evidence="1 2" key="1">
    <citation type="journal article" date="2015" name="Genome Biol. Evol.">
        <title>Comparative Genomics of a Bacterivorous Green Alga Reveals Evolutionary Causalities and Consequences of Phago-Mixotrophic Mode of Nutrition.</title>
        <authorList>
            <person name="Burns J.A."/>
            <person name="Paasch A."/>
            <person name="Narechania A."/>
            <person name="Kim E."/>
        </authorList>
    </citation>
    <scope>NUCLEOTIDE SEQUENCE [LARGE SCALE GENOMIC DNA]</scope>
    <source>
        <strain evidence="1 2">PLY_AMNH</strain>
    </source>
</reference>
<evidence type="ECO:0000313" key="1">
    <source>
        <dbReference type="EMBL" id="KAK3232667.1"/>
    </source>
</evidence>
<dbReference type="AlphaFoldDB" id="A0AAE0BA81"/>
<protein>
    <submittedName>
        <fullName evidence="1">Uncharacterized protein</fullName>
    </submittedName>
</protein>
<comment type="caution">
    <text evidence="1">The sequence shown here is derived from an EMBL/GenBank/DDBJ whole genome shotgun (WGS) entry which is preliminary data.</text>
</comment>
<evidence type="ECO:0000313" key="2">
    <source>
        <dbReference type="Proteomes" id="UP001190700"/>
    </source>
</evidence>
<dbReference type="EMBL" id="LGRX02035930">
    <property type="protein sequence ID" value="KAK3232667.1"/>
    <property type="molecule type" value="Genomic_DNA"/>
</dbReference>
<proteinExistence type="predicted"/>